<sequence length="79" mass="9001">MKSSRTTTSHTGMIINHARSSRCDRDRRSRPAVRDKLGPLRENYKQMKSSMTYPSHIGIDYKPCGIPRPTGVIRAGMWP</sequence>
<evidence type="ECO:0000313" key="2">
    <source>
        <dbReference type="EMBL" id="SEJ78456.1"/>
    </source>
</evidence>
<accession>A0A1H7BMJ0</accession>
<keyword evidence="3" id="KW-1185">Reference proteome</keyword>
<dbReference type="Proteomes" id="UP000199403">
    <property type="component" value="Unassembled WGS sequence"/>
</dbReference>
<reference evidence="3" key="1">
    <citation type="submission" date="2016-10" db="EMBL/GenBank/DDBJ databases">
        <authorList>
            <person name="Varghese N."/>
            <person name="Submissions S."/>
        </authorList>
    </citation>
    <scope>NUCLEOTIDE SEQUENCE [LARGE SCALE GENOMIC DNA]</scope>
    <source>
        <strain evidence="3">IBRC-M 10761</strain>
    </source>
</reference>
<organism evidence="2 3">
    <name type="scientific">Cyclobacterium xiamenense</name>
    <dbReference type="NCBI Taxonomy" id="1297121"/>
    <lineage>
        <taxon>Bacteria</taxon>
        <taxon>Pseudomonadati</taxon>
        <taxon>Bacteroidota</taxon>
        <taxon>Cytophagia</taxon>
        <taxon>Cytophagales</taxon>
        <taxon>Cyclobacteriaceae</taxon>
        <taxon>Cyclobacterium</taxon>
    </lineage>
</organism>
<feature type="compositionally biased region" description="Polar residues" evidence="1">
    <location>
        <begin position="1"/>
        <end position="11"/>
    </location>
</feature>
<feature type="region of interest" description="Disordered" evidence="1">
    <location>
        <begin position="1"/>
        <end position="49"/>
    </location>
</feature>
<proteinExistence type="predicted"/>
<protein>
    <submittedName>
        <fullName evidence="2">Uncharacterized protein</fullName>
    </submittedName>
</protein>
<dbReference type="STRING" id="1416801.SAMN05192553_11310"/>
<dbReference type="EMBL" id="FNZH01000013">
    <property type="protein sequence ID" value="SEJ78456.1"/>
    <property type="molecule type" value="Genomic_DNA"/>
</dbReference>
<name>A0A1H7BMJ0_9BACT</name>
<feature type="compositionally biased region" description="Basic and acidic residues" evidence="1">
    <location>
        <begin position="21"/>
        <end position="45"/>
    </location>
</feature>
<gene>
    <name evidence="2" type="ORF">SAMN05192553_11310</name>
</gene>
<dbReference type="AlphaFoldDB" id="A0A1H7BMJ0"/>
<evidence type="ECO:0000256" key="1">
    <source>
        <dbReference type="SAM" id="MobiDB-lite"/>
    </source>
</evidence>
<evidence type="ECO:0000313" key="3">
    <source>
        <dbReference type="Proteomes" id="UP000199403"/>
    </source>
</evidence>